<comment type="caution">
    <text evidence="10">The sequence shown here is derived from an EMBL/GenBank/DDBJ whole genome shotgun (WGS) entry which is preliminary data.</text>
</comment>
<dbReference type="InterPro" id="IPR050297">
    <property type="entry name" value="LipidA_mod_glycosyltrf_83"/>
</dbReference>
<evidence type="ECO:0000256" key="5">
    <source>
        <dbReference type="ARBA" id="ARBA00022692"/>
    </source>
</evidence>
<keyword evidence="6 8" id="KW-1133">Transmembrane helix</keyword>
<name>A0ABR7MP67_9BACT</name>
<feature type="transmembrane region" description="Helical" evidence="8">
    <location>
        <begin position="428"/>
        <end position="450"/>
    </location>
</feature>
<gene>
    <name evidence="10" type="ORF">H8B15_18210</name>
</gene>
<evidence type="ECO:0000259" key="9">
    <source>
        <dbReference type="Pfam" id="PF13231"/>
    </source>
</evidence>
<evidence type="ECO:0000256" key="8">
    <source>
        <dbReference type="SAM" id="Phobius"/>
    </source>
</evidence>
<dbReference type="Pfam" id="PF13231">
    <property type="entry name" value="PMT_2"/>
    <property type="match status" value="1"/>
</dbReference>
<feature type="transmembrane region" description="Helical" evidence="8">
    <location>
        <begin position="272"/>
        <end position="293"/>
    </location>
</feature>
<evidence type="ECO:0000256" key="2">
    <source>
        <dbReference type="ARBA" id="ARBA00022475"/>
    </source>
</evidence>
<evidence type="ECO:0000256" key="6">
    <source>
        <dbReference type="ARBA" id="ARBA00022989"/>
    </source>
</evidence>
<sequence length="579" mass="64315">MLSSSFLRAGWFRCLTVLLVCCFSFFPYLGAPNVSLMEARNFVAAREMAQGGSWLIPTMNLELRLAKPPLPTWAVATAMKLFGTTSDLFVLRLPAALMATLLVFFFWGLARELTRRLPADADEPGRTAWLSALVLASSLLIITSGREGQWDIFSNGCMVGALWLLTRGWNSAGRGYGWFTAAGVALGACILSKGPVAPYAMLLPYVGCYVSGLNPWRATVRAHWRGTLLAAVLGLGIGLSWPLYVYSHVPAAVLAVARVETTSWGERHVQPFWYYLNFPVFSGIWALIALAALWVPYARRRAGAYVPYLLLLGWLVASLVLLSLVPEKKERYMLPLLPPMALLIAGMLRYLETVFRAAAAPAAARRLVRGWSLLLIVVCLLAPLAMVLAQLPGFGPVTLRFGAVVVVLGGLALVVFREGWQRLRPVPLMAASLTGMAALLALLLPAYPLWEGRRDEQGLRRLADVRRQPSLHRLPWCSMGEVPVKQVWMNGEPMPDISDDTLRTPTRLPVVILSEHPYEDDDLPDAWQDSVDAMPSDSFYLGRDRGAGAWYYTVLRRKYTQFSREQRRGTLFPWNRVAH</sequence>
<keyword evidence="2" id="KW-1003">Cell membrane</keyword>
<feature type="transmembrane region" description="Helical" evidence="8">
    <location>
        <begin position="371"/>
        <end position="391"/>
    </location>
</feature>
<dbReference type="PANTHER" id="PTHR33908:SF3">
    <property type="entry name" value="UNDECAPRENYL PHOSPHATE-ALPHA-4-AMINO-4-DEOXY-L-ARABINOSE ARABINOSYL TRANSFERASE"/>
    <property type="match status" value="1"/>
</dbReference>
<dbReference type="EMBL" id="JACSCY010000019">
    <property type="protein sequence ID" value="MBC6612862.1"/>
    <property type="molecule type" value="Genomic_DNA"/>
</dbReference>
<evidence type="ECO:0000256" key="4">
    <source>
        <dbReference type="ARBA" id="ARBA00022679"/>
    </source>
</evidence>
<evidence type="ECO:0000256" key="1">
    <source>
        <dbReference type="ARBA" id="ARBA00004651"/>
    </source>
</evidence>
<feature type="transmembrane region" description="Helical" evidence="8">
    <location>
        <begin position="89"/>
        <end position="107"/>
    </location>
</feature>
<feature type="transmembrane region" description="Helical" evidence="8">
    <location>
        <begin position="12"/>
        <end position="31"/>
    </location>
</feature>
<dbReference type="PANTHER" id="PTHR33908">
    <property type="entry name" value="MANNOSYLTRANSFERASE YKCB-RELATED"/>
    <property type="match status" value="1"/>
</dbReference>
<feature type="transmembrane region" description="Helical" evidence="8">
    <location>
        <begin position="305"/>
        <end position="326"/>
    </location>
</feature>
<evidence type="ECO:0000256" key="3">
    <source>
        <dbReference type="ARBA" id="ARBA00022676"/>
    </source>
</evidence>
<feature type="transmembrane region" description="Helical" evidence="8">
    <location>
        <begin position="228"/>
        <end position="246"/>
    </location>
</feature>
<comment type="subcellular location">
    <subcellularLocation>
        <location evidence="1">Cell membrane</location>
        <topology evidence="1">Multi-pass membrane protein</topology>
    </subcellularLocation>
</comment>
<feature type="transmembrane region" description="Helical" evidence="8">
    <location>
        <begin position="199"/>
        <end position="216"/>
    </location>
</feature>
<organism evidence="10 11">
    <name type="scientific">Hymenobacter citatus</name>
    <dbReference type="NCBI Taxonomy" id="2763506"/>
    <lineage>
        <taxon>Bacteria</taxon>
        <taxon>Pseudomonadati</taxon>
        <taxon>Bacteroidota</taxon>
        <taxon>Cytophagia</taxon>
        <taxon>Cytophagales</taxon>
        <taxon>Hymenobacteraceae</taxon>
        <taxon>Hymenobacter</taxon>
    </lineage>
</organism>
<keyword evidence="3" id="KW-0328">Glycosyltransferase</keyword>
<evidence type="ECO:0000256" key="7">
    <source>
        <dbReference type="ARBA" id="ARBA00023136"/>
    </source>
</evidence>
<proteinExistence type="predicted"/>
<reference evidence="10 11" key="1">
    <citation type="submission" date="2020-08" db="EMBL/GenBank/DDBJ databases">
        <title>Hymenobacter sp.</title>
        <authorList>
            <person name="Kim M.K."/>
        </authorList>
    </citation>
    <scope>NUCLEOTIDE SEQUENCE [LARGE SCALE GENOMIC DNA]</scope>
    <source>
        <strain evidence="10 11">BT507</strain>
    </source>
</reference>
<evidence type="ECO:0000313" key="11">
    <source>
        <dbReference type="Proteomes" id="UP000622017"/>
    </source>
</evidence>
<feature type="transmembrane region" description="Helical" evidence="8">
    <location>
        <begin position="397"/>
        <end position="416"/>
    </location>
</feature>
<dbReference type="Proteomes" id="UP000622017">
    <property type="component" value="Unassembled WGS sequence"/>
</dbReference>
<feature type="domain" description="Glycosyltransferase RgtA/B/C/D-like" evidence="9">
    <location>
        <begin position="67"/>
        <end position="225"/>
    </location>
</feature>
<keyword evidence="5 8" id="KW-0812">Transmembrane</keyword>
<protein>
    <submittedName>
        <fullName evidence="10">Glycosyltransferase family 39 protein</fullName>
    </submittedName>
</protein>
<feature type="transmembrane region" description="Helical" evidence="8">
    <location>
        <begin position="128"/>
        <end position="146"/>
    </location>
</feature>
<dbReference type="RefSeq" id="WP_187321085.1">
    <property type="nucleotide sequence ID" value="NZ_JACSCY010000019.1"/>
</dbReference>
<accession>A0ABR7MP67</accession>
<feature type="transmembrane region" description="Helical" evidence="8">
    <location>
        <begin position="176"/>
        <end position="193"/>
    </location>
</feature>
<evidence type="ECO:0000313" key="10">
    <source>
        <dbReference type="EMBL" id="MBC6612862.1"/>
    </source>
</evidence>
<keyword evidence="4" id="KW-0808">Transferase</keyword>
<keyword evidence="11" id="KW-1185">Reference proteome</keyword>
<dbReference type="InterPro" id="IPR038731">
    <property type="entry name" value="RgtA/B/C-like"/>
</dbReference>
<keyword evidence="7 8" id="KW-0472">Membrane</keyword>
<feature type="transmembrane region" description="Helical" evidence="8">
    <location>
        <begin position="332"/>
        <end position="351"/>
    </location>
</feature>